<gene>
    <name evidence="1" type="ORF">CY34DRAFT_18942</name>
</gene>
<protein>
    <submittedName>
        <fullName evidence="1">Uncharacterized protein</fullName>
    </submittedName>
</protein>
<accession>A0A0C9Z5A4</accession>
<evidence type="ECO:0000313" key="1">
    <source>
        <dbReference type="EMBL" id="KIK32575.1"/>
    </source>
</evidence>
<dbReference type="AlphaFoldDB" id="A0A0C9Z5A4"/>
<name>A0A0C9Z5A4_9AGAM</name>
<keyword evidence="2" id="KW-1185">Reference proteome</keyword>
<dbReference type="InParanoid" id="A0A0C9Z5A4"/>
<reference evidence="2" key="2">
    <citation type="submission" date="2015-01" db="EMBL/GenBank/DDBJ databases">
        <title>Evolutionary Origins and Diversification of the Mycorrhizal Mutualists.</title>
        <authorList>
            <consortium name="DOE Joint Genome Institute"/>
            <consortium name="Mycorrhizal Genomics Consortium"/>
            <person name="Kohler A."/>
            <person name="Kuo A."/>
            <person name="Nagy L.G."/>
            <person name="Floudas D."/>
            <person name="Copeland A."/>
            <person name="Barry K.W."/>
            <person name="Cichocki N."/>
            <person name="Veneault-Fourrey C."/>
            <person name="LaButti K."/>
            <person name="Lindquist E.A."/>
            <person name="Lipzen A."/>
            <person name="Lundell T."/>
            <person name="Morin E."/>
            <person name="Murat C."/>
            <person name="Riley R."/>
            <person name="Ohm R."/>
            <person name="Sun H."/>
            <person name="Tunlid A."/>
            <person name="Henrissat B."/>
            <person name="Grigoriev I.V."/>
            <person name="Hibbett D.S."/>
            <person name="Martin F."/>
        </authorList>
    </citation>
    <scope>NUCLEOTIDE SEQUENCE [LARGE SCALE GENOMIC DNA]</scope>
    <source>
        <strain evidence="2">UH-Slu-Lm8-n1</strain>
    </source>
</reference>
<dbReference type="Proteomes" id="UP000054485">
    <property type="component" value="Unassembled WGS sequence"/>
</dbReference>
<dbReference type="HOGENOM" id="CLU_2039602_0_0_1"/>
<evidence type="ECO:0000313" key="2">
    <source>
        <dbReference type="Proteomes" id="UP000054485"/>
    </source>
</evidence>
<sequence length="121" mass="13307">MSKGPVYPVPEAELQVEQLCGARLGRDIEEVVLGFRRQQDLRKDENWVFMGSGFLAVSEGYLRISDTATSDTAEATRGRGMGLPRKYLVGAEQAAMAYKAEASACDAYAYLQGLRILDLQV</sequence>
<dbReference type="EMBL" id="KN836185">
    <property type="protein sequence ID" value="KIK32575.1"/>
    <property type="molecule type" value="Genomic_DNA"/>
</dbReference>
<reference evidence="1 2" key="1">
    <citation type="submission" date="2014-04" db="EMBL/GenBank/DDBJ databases">
        <authorList>
            <consortium name="DOE Joint Genome Institute"/>
            <person name="Kuo A."/>
            <person name="Ruytinx J."/>
            <person name="Rineau F."/>
            <person name="Colpaert J."/>
            <person name="Kohler A."/>
            <person name="Nagy L.G."/>
            <person name="Floudas D."/>
            <person name="Copeland A."/>
            <person name="Barry K.W."/>
            <person name="Cichocki N."/>
            <person name="Veneault-Fourrey C."/>
            <person name="LaButti K."/>
            <person name="Lindquist E.A."/>
            <person name="Lipzen A."/>
            <person name="Lundell T."/>
            <person name="Morin E."/>
            <person name="Murat C."/>
            <person name="Sun H."/>
            <person name="Tunlid A."/>
            <person name="Henrissat B."/>
            <person name="Grigoriev I.V."/>
            <person name="Hibbett D.S."/>
            <person name="Martin F."/>
            <person name="Nordberg H.P."/>
            <person name="Cantor M.N."/>
            <person name="Hua S.X."/>
        </authorList>
    </citation>
    <scope>NUCLEOTIDE SEQUENCE [LARGE SCALE GENOMIC DNA]</scope>
    <source>
        <strain evidence="1 2">UH-Slu-Lm8-n1</strain>
    </source>
</reference>
<organism evidence="1 2">
    <name type="scientific">Suillus luteus UH-Slu-Lm8-n1</name>
    <dbReference type="NCBI Taxonomy" id="930992"/>
    <lineage>
        <taxon>Eukaryota</taxon>
        <taxon>Fungi</taxon>
        <taxon>Dikarya</taxon>
        <taxon>Basidiomycota</taxon>
        <taxon>Agaricomycotina</taxon>
        <taxon>Agaricomycetes</taxon>
        <taxon>Agaricomycetidae</taxon>
        <taxon>Boletales</taxon>
        <taxon>Suillineae</taxon>
        <taxon>Suillaceae</taxon>
        <taxon>Suillus</taxon>
    </lineage>
</organism>
<proteinExistence type="predicted"/>